<dbReference type="Gene3D" id="3.40.50.2300">
    <property type="match status" value="1"/>
</dbReference>
<dbReference type="AlphaFoldDB" id="B1ZUN3"/>
<dbReference type="STRING" id="452637.Oter_1633"/>
<gene>
    <name evidence="4" type="ordered locus">Oter_1633</name>
</gene>
<sequence>MTRILFIEESDLFREAMEFCLPRFGHSVFAVAGEREARAVADTEVIEVILMDLDLPIGGGLALCASLHQDAQLGRIPIIVLTELVTPEVSRRALEAGAAGLVAKPFEWDLLLDLITRVTRRATPPLPALFPIACRPVSPPSCVARENSDR</sequence>
<protein>
    <submittedName>
        <fullName evidence="4">Response regulator receiver protein</fullName>
    </submittedName>
</protein>
<dbReference type="EMBL" id="CP001032">
    <property type="protein sequence ID" value="ACB74917.1"/>
    <property type="molecule type" value="Genomic_DNA"/>
</dbReference>
<feature type="modified residue" description="4-aspartylphosphate" evidence="2">
    <location>
        <position position="52"/>
    </location>
</feature>
<feature type="domain" description="Response regulatory" evidence="3">
    <location>
        <begin position="3"/>
        <end position="119"/>
    </location>
</feature>
<dbReference type="Pfam" id="PF00072">
    <property type="entry name" value="Response_reg"/>
    <property type="match status" value="1"/>
</dbReference>
<dbReference type="PROSITE" id="PS50110">
    <property type="entry name" value="RESPONSE_REGULATORY"/>
    <property type="match status" value="1"/>
</dbReference>
<dbReference type="InterPro" id="IPR001789">
    <property type="entry name" value="Sig_transdc_resp-reg_receiver"/>
</dbReference>
<dbReference type="SUPFAM" id="SSF52172">
    <property type="entry name" value="CheY-like"/>
    <property type="match status" value="1"/>
</dbReference>
<keyword evidence="1 2" id="KW-0597">Phosphoprotein</keyword>
<evidence type="ECO:0000259" key="3">
    <source>
        <dbReference type="PROSITE" id="PS50110"/>
    </source>
</evidence>
<dbReference type="HOGENOM" id="CLU_000445_69_8_0"/>
<dbReference type="GO" id="GO:0000160">
    <property type="term" value="P:phosphorelay signal transduction system"/>
    <property type="evidence" value="ECO:0007669"/>
    <property type="project" value="InterPro"/>
</dbReference>
<dbReference type="eggNOG" id="COG0745">
    <property type="taxonomic scope" value="Bacteria"/>
</dbReference>
<organism evidence="4 5">
    <name type="scientific">Opitutus terrae (strain DSM 11246 / JCM 15787 / PB90-1)</name>
    <dbReference type="NCBI Taxonomy" id="452637"/>
    <lineage>
        <taxon>Bacteria</taxon>
        <taxon>Pseudomonadati</taxon>
        <taxon>Verrucomicrobiota</taxon>
        <taxon>Opitutia</taxon>
        <taxon>Opitutales</taxon>
        <taxon>Opitutaceae</taxon>
        <taxon>Opitutus</taxon>
    </lineage>
</organism>
<dbReference type="SMART" id="SM00448">
    <property type="entry name" value="REC"/>
    <property type="match status" value="1"/>
</dbReference>
<evidence type="ECO:0000256" key="1">
    <source>
        <dbReference type="ARBA" id="ARBA00022553"/>
    </source>
</evidence>
<dbReference type="InterPro" id="IPR050595">
    <property type="entry name" value="Bact_response_regulator"/>
</dbReference>
<dbReference type="PANTHER" id="PTHR44591:SF3">
    <property type="entry name" value="RESPONSE REGULATORY DOMAIN-CONTAINING PROTEIN"/>
    <property type="match status" value="1"/>
</dbReference>
<dbReference type="Proteomes" id="UP000007013">
    <property type="component" value="Chromosome"/>
</dbReference>
<accession>B1ZUN3</accession>
<evidence type="ECO:0000313" key="5">
    <source>
        <dbReference type="Proteomes" id="UP000007013"/>
    </source>
</evidence>
<dbReference type="InterPro" id="IPR011006">
    <property type="entry name" value="CheY-like_superfamily"/>
</dbReference>
<dbReference type="KEGG" id="ote:Oter_1633"/>
<reference evidence="4 5" key="1">
    <citation type="journal article" date="2011" name="J. Bacteriol.">
        <title>Genome sequence of the verrucomicrobium Opitutus terrae PB90-1, an abundant inhabitant of rice paddy soil ecosystems.</title>
        <authorList>
            <person name="van Passel M.W."/>
            <person name="Kant R."/>
            <person name="Palva A."/>
            <person name="Copeland A."/>
            <person name="Lucas S."/>
            <person name="Lapidus A."/>
            <person name="Glavina del Rio T."/>
            <person name="Pitluck S."/>
            <person name="Goltsman E."/>
            <person name="Clum A."/>
            <person name="Sun H."/>
            <person name="Schmutz J."/>
            <person name="Larimer F.W."/>
            <person name="Land M.L."/>
            <person name="Hauser L."/>
            <person name="Kyrpides N."/>
            <person name="Mikhailova N."/>
            <person name="Richardson P.P."/>
            <person name="Janssen P.H."/>
            <person name="de Vos W.M."/>
            <person name="Smidt H."/>
        </authorList>
    </citation>
    <scope>NUCLEOTIDE SEQUENCE [LARGE SCALE GENOMIC DNA]</scope>
    <source>
        <strain evidence="5">DSM 11246 / JCM 15787 / PB90-1</strain>
    </source>
</reference>
<name>B1ZUN3_OPITP</name>
<dbReference type="OrthoDB" id="9800897at2"/>
<dbReference type="PANTHER" id="PTHR44591">
    <property type="entry name" value="STRESS RESPONSE REGULATOR PROTEIN 1"/>
    <property type="match status" value="1"/>
</dbReference>
<evidence type="ECO:0000256" key="2">
    <source>
        <dbReference type="PROSITE-ProRule" id="PRU00169"/>
    </source>
</evidence>
<proteinExistence type="predicted"/>
<dbReference type="CDD" id="cd00156">
    <property type="entry name" value="REC"/>
    <property type="match status" value="1"/>
</dbReference>
<dbReference type="RefSeq" id="WP_012374454.1">
    <property type="nucleotide sequence ID" value="NC_010571.1"/>
</dbReference>
<keyword evidence="5" id="KW-1185">Reference proteome</keyword>
<evidence type="ECO:0000313" key="4">
    <source>
        <dbReference type="EMBL" id="ACB74917.1"/>
    </source>
</evidence>